<dbReference type="GO" id="GO:0010498">
    <property type="term" value="P:proteasomal protein catabolic process"/>
    <property type="evidence" value="ECO:0007669"/>
    <property type="project" value="InterPro"/>
</dbReference>
<dbReference type="InterPro" id="IPR004347">
    <property type="entry name" value="Pup_ligase/deamidase"/>
</dbReference>
<gene>
    <name evidence="2" type="ORF">Nkreftii_001175</name>
</gene>
<dbReference type="GO" id="GO:0016811">
    <property type="term" value="F:hydrolase activity, acting on carbon-nitrogen (but not peptide) bonds, in linear amides"/>
    <property type="evidence" value="ECO:0007669"/>
    <property type="project" value="InterPro"/>
</dbReference>
<dbReference type="InterPro" id="IPR022366">
    <property type="entry name" value="Pup_deamidase"/>
</dbReference>
<sequence length="520" mass="58657">MDRQSIGKLKPSVLATISSDCMQEHTPTNRARVLGTETEFGIVSKDATTLDPVSGSFAVIGHYPGLPAPSAIWDYENENPLLDARGFEVNGERERPNPDYNRQLNKVLANGGRLYVDGAHPEYSTPECSSAREVVAFERVGERILAKSLQEMTRVRRSEQYLLYKNNSDGKGNSYGYHENYLVSRAVSFDKIARVLTPFLVTRPIFAGAGKVGAENQTSPAEYQISQRADFFECLMDLNTMVKRPIINTRDEPHADSARFRRLHVITGDANMAEVSTYLKVGTLDVVLDLLESGAEVPQLELDEPVRVFKQVSRDLEVKQTVKLAGGRPTTAISVQRAYLKAAQTFYAAHGCPSTIQDVLIRWDGVLNKLERDPRLLVKELDWVAKRHMIESYMDRKGCGWDDSRMKLMDLQYHDVRPEKGLFYTLERGHLIDRIVEEDEIQRAELNPPIGTRAYFRGRCVRKFAKSLYGASWTSVLFDAGNNTIKKVPLMDPHRGTQSLTRELLDTADSIDELLEKLKV</sequence>
<dbReference type="GO" id="GO:0005524">
    <property type="term" value="F:ATP binding"/>
    <property type="evidence" value="ECO:0007669"/>
    <property type="project" value="TreeGrafter"/>
</dbReference>
<proteinExistence type="inferred from homology"/>
<protein>
    <submittedName>
        <fullName evidence="2">Depupylase</fullName>
        <ecNumber evidence="2">3.4.-.-</ecNumber>
    </submittedName>
</protein>
<dbReference type="Proteomes" id="UP000593737">
    <property type="component" value="Chromosome"/>
</dbReference>
<dbReference type="GO" id="GO:0008233">
    <property type="term" value="F:peptidase activity"/>
    <property type="evidence" value="ECO:0007669"/>
    <property type="project" value="InterPro"/>
</dbReference>
<accession>A0A7S8FCQ3</accession>
<dbReference type="GO" id="GO:0070490">
    <property type="term" value="P:protein pupylation"/>
    <property type="evidence" value="ECO:0007669"/>
    <property type="project" value="TreeGrafter"/>
</dbReference>
<evidence type="ECO:0000313" key="3">
    <source>
        <dbReference type="Proteomes" id="UP000593737"/>
    </source>
</evidence>
<reference evidence="2 3" key="1">
    <citation type="journal article" date="2020" name="ISME J.">
        <title>Enrichment and physiological characterization of a novel comammox Nitrospira indicates ammonium inhibition of complete nitrification.</title>
        <authorList>
            <person name="Sakoula D."/>
            <person name="Koch H."/>
            <person name="Frank J."/>
            <person name="Jetten M.S.M."/>
            <person name="van Kessel M.A.H.J."/>
            <person name="Lucker S."/>
        </authorList>
    </citation>
    <scope>NUCLEOTIDE SEQUENCE [LARGE SCALE GENOMIC DNA]</scope>
    <source>
        <strain evidence="2">Comreactor17</strain>
    </source>
</reference>
<comment type="similarity">
    <text evidence="1">Belongs to the Pup ligase/Pup deamidase family. Pup deamidase subfamily.</text>
</comment>
<evidence type="ECO:0000313" key="2">
    <source>
        <dbReference type="EMBL" id="QPD03401.1"/>
    </source>
</evidence>
<evidence type="ECO:0000256" key="1">
    <source>
        <dbReference type="ARBA" id="ARBA00009114"/>
    </source>
</evidence>
<dbReference type="KEGG" id="nkf:Nkreftii_001175"/>
<name>A0A7S8FCQ3_9BACT</name>
<dbReference type="GO" id="GO:0019941">
    <property type="term" value="P:modification-dependent protein catabolic process"/>
    <property type="evidence" value="ECO:0007669"/>
    <property type="project" value="InterPro"/>
</dbReference>
<dbReference type="NCBIfam" id="TIGR03688">
    <property type="entry name" value="depupylase_Dop"/>
    <property type="match status" value="1"/>
</dbReference>
<dbReference type="EC" id="3.4.-.-" evidence="2"/>
<keyword evidence="2" id="KW-0378">Hydrolase</keyword>
<dbReference type="Pfam" id="PF03136">
    <property type="entry name" value="Pup_ligase"/>
    <property type="match status" value="1"/>
</dbReference>
<dbReference type="EMBL" id="CP047423">
    <property type="protein sequence ID" value="QPD03401.1"/>
    <property type="molecule type" value="Genomic_DNA"/>
</dbReference>
<dbReference type="PANTHER" id="PTHR42307">
    <property type="entry name" value="PUP DEAMIDASE/DEPUPYLASE"/>
    <property type="match status" value="1"/>
</dbReference>
<dbReference type="PANTHER" id="PTHR42307:SF2">
    <property type="entry name" value="PUP DEAMIDASE_DEPUPYLASE"/>
    <property type="match status" value="1"/>
</dbReference>
<organism evidence="2 3">
    <name type="scientific">Candidatus Nitrospira kreftii</name>
    <dbReference type="NCBI Taxonomy" id="2652173"/>
    <lineage>
        <taxon>Bacteria</taxon>
        <taxon>Pseudomonadati</taxon>
        <taxon>Nitrospirota</taxon>
        <taxon>Nitrospiria</taxon>
        <taxon>Nitrospirales</taxon>
        <taxon>Nitrospiraceae</taxon>
        <taxon>Nitrospira</taxon>
    </lineage>
</organism>
<dbReference type="AlphaFoldDB" id="A0A7S8FCQ3"/>